<dbReference type="Pfam" id="PF13245">
    <property type="entry name" value="AAA_19"/>
    <property type="match status" value="1"/>
</dbReference>
<dbReference type="OrthoDB" id="9787585at2"/>
<keyword evidence="3" id="KW-0067">ATP-binding</keyword>
<feature type="domain" description="UvrD-like helicase C-terminal" evidence="2">
    <location>
        <begin position="304"/>
        <end position="350"/>
    </location>
</feature>
<dbReference type="PANTHER" id="PTHR11070:SF2">
    <property type="entry name" value="ATP-DEPENDENT DNA HELICASE SRS2"/>
    <property type="match status" value="1"/>
</dbReference>
<dbReference type="KEGG" id="gaz:Pan241w_35880"/>
<gene>
    <name evidence="3" type="primary">helD</name>
    <name evidence="3" type="ORF">Pan241w_35880</name>
</gene>
<name>A0A517RHY8_9PLAN</name>
<accession>A0A517RHY8</accession>
<dbReference type="Gene3D" id="3.40.50.300">
    <property type="entry name" value="P-loop containing nucleotide triphosphate hydrolases"/>
    <property type="match status" value="2"/>
</dbReference>
<sequence>MSETWWVGQEELDDDQQKVIALPESGNYLVTGPPGSGKTNLLLLRANYLYLAGLRNIQIVTFTRSLREFIASGADQYDFPASKIVTCREWQIDFLHQYGKHIDPSGEFEEVRDAYVEEMANVANENHLENIYHGLLLDEAQDYTPKEIELFDRLSERLFCVADERQKIYAGDDSLNTISDRVNETIKLQFHYRNGVNICRVADEIAKRWNGYRPLTESSNYSESLNPSTVDCTRCSSLETQAHTIVSRLKHQITAFPDECIGILCPKREHMSTVWDVVSNSEHADDAFLLHGSAGDTFPADKKVIVSTFHAAKGLEFRALHLAGCEHLRRFGNNRRMAFTAVTRAKTVLSVYHTDDLHGYFEAALAAVEPATSPPSIDAVFGGKK</sequence>
<keyword evidence="3" id="KW-0378">Hydrolase</keyword>
<dbReference type="Pfam" id="PF13538">
    <property type="entry name" value="UvrD_C_2"/>
    <property type="match status" value="1"/>
</dbReference>
<evidence type="ECO:0000259" key="2">
    <source>
        <dbReference type="Pfam" id="PF13538"/>
    </source>
</evidence>
<dbReference type="AlphaFoldDB" id="A0A517RHY8"/>
<evidence type="ECO:0000313" key="4">
    <source>
        <dbReference type="Proteomes" id="UP000317171"/>
    </source>
</evidence>
<dbReference type="GO" id="GO:0016787">
    <property type="term" value="F:hydrolase activity"/>
    <property type="evidence" value="ECO:0007669"/>
    <property type="project" value="UniProtKB-KW"/>
</dbReference>
<dbReference type="InterPro" id="IPR027785">
    <property type="entry name" value="UvrD-like_helicase_C"/>
</dbReference>
<evidence type="ECO:0000313" key="3">
    <source>
        <dbReference type="EMBL" id="QDT43487.1"/>
    </source>
</evidence>
<protein>
    <recommendedName>
        <fullName evidence="1">DNA 3'-5' helicase II</fullName>
    </recommendedName>
</protein>
<dbReference type="GO" id="GO:0000725">
    <property type="term" value="P:recombinational repair"/>
    <property type="evidence" value="ECO:0007669"/>
    <property type="project" value="TreeGrafter"/>
</dbReference>
<dbReference type="SUPFAM" id="SSF52540">
    <property type="entry name" value="P-loop containing nucleoside triphosphate hydrolases"/>
    <property type="match status" value="1"/>
</dbReference>
<keyword evidence="3" id="KW-0347">Helicase</keyword>
<dbReference type="GO" id="GO:0043138">
    <property type="term" value="F:3'-5' DNA helicase activity"/>
    <property type="evidence" value="ECO:0007669"/>
    <property type="project" value="TreeGrafter"/>
</dbReference>
<evidence type="ECO:0000256" key="1">
    <source>
        <dbReference type="ARBA" id="ARBA00034923"/>
    </source>
</evidence>
<proteinExistence type="predicted"/>
<keyword evidence="4" id="KW-1185">Reference proteome</keyword>
<dbReference type="Proteomes" id="UP000317171">
    <property type="component" value="Chromosome"/>
</dbReference>
<dbReference type="RefSeq" id="WP_145218206.1">
    <property type="nucleotide sequence ID" value="NZ_CP036269.1"/>
</dbReference>
<organism evidence="3 4">
    <name type="scientific">Gimesia alba</name>
    <dbReference type="NCBI Taxonomy" id="2527973"/>
    <lineage>
        <taxon>Bacteria</taxon>
        <taxon>Pseudomonadati</taxon>
        <taxon>Planctomycetota</taxon>
        <taxon>Planctomycetia</taxon>
        <taxon>Planctomycetales</taxon>
        <taxon>Planctomycetaceae</taxon>
        <taxon>Gimesia</taxon>
    </lineage>
</organism>
<dbReference type="InterPro" id="IPR000212">
    <property type="entry name" value="DNA_helicase_UvrD/REP"/>
</dbReference>
<dbReference type="PANTHER" id="PTHR11070">
    <property type="entry name" value="UVRD / RECB / PCRA DNA HELICASE FAMILY MEMBER"/>
    <property type="match status" value="1"/>
</dbReference>
<dbReference type="EMBL" id="CP036269">
    <property type="protein sequence ID" value="QDT43487.1"/>
    <property type="molecule type" value="Genomic_DNA"/>
</dbReference>
<dbReference type="GO" id="GO:0005524">
    <property type="term" value="F:ATP binding"/>
    <property type="evidence" value="ECO:0007669"/>
    <property type="project" value="InterPro"/>
</dbReference>
<dbReference type="GO" id="GO:0003677">
    <property type="term" value="F:DNA binding"/>
    <property type="evidence" value="ECO:0007669"/>
    <property type="project" value="InterPro"/>
</dbReference>
<keyword evidence="3" id="KW-0547">Nucleotide-binding</keyword>
<dbReference type="InterPro" id="IPR027417">
    <property type="entry name" value="P-loop_NTPase"/>
</dbReference>
<reference evidence="3 4" key="1">
    <citation type="submission" date="2019-02" db="EMBL/GenBank/DDBJ databases">
        <title>Deep-cultivation of Planctomycetes and their phenomic and genomic characterization uncovers novel biology.</title>
        <authorList>
            <person name="Wiegand S."/>
            <person name="Jogler M."/>
            <person name="Boedeker C."/>
            <person name="Pinto D."/>
            <person name="Vollmers J."/>
            <person name="Rivas-Marin E."/>
            <person name="Kohn T."/>
            <person name="Peeters S.H."/>
            <person name="Heuer A."/>
            <person name="Rast P."/>
            <person name="Oberbeckmann S."/>
            <person name="Bunk B."/>
            <person name="Jeske O."/>
            <person name="Meyerdierks A."/>
            <person name="Storesund J.E."/>
            <person name="Kallscheuer N."/>
            <person name="Luecker S."/>
            <person name="Lage O.M."/>
            <person name="Pohl T."/>
            <person name="Merkel B.J."/>
            <person name="Hornburger P."/>
            <person name="Mueller R.-W."/>
            <person name="Bruemmer F."/>
            <person name="Labrenz M."/>
            <person name="Spormann A.M."/>
            <person name="Op den Camp H."/>
            <person name="Overmann J."/>
            <person name="Amann R."/>
            <person name="Jetten M.S.M."/>
            <person name="Mascher T."/>
            <person name="Medema M.H."/>
            <person name="Devos D.P."/>
            <person name="Kaster A.-K."/>
            <person name="Ovreas L."/>
            <person name="Rohde M."/>
            <person name="Galperin M.Y."/>
            <person name="Jogler C."/>
        </authorList>
    </citation>
    <scope>NUCLEOTIDE SEQUENCE [LARGE SCALE GENOMIC DNA]</scope>
    <source>
        <strain evidence="3 4">Pan241w</strain>
    </source>
</reference>